<evidence type="ECO:0000313" key="2">
    <source>
        <dbReference type="Proteomes" id="UP001327560"/>
    </source>
</evidence>
<evidence type="ECO:0000313" key="1">
    <source>
        <dbReference type="EMBL" id="WOL04750.1"/>
    </source>
</evidence>
<accession>A0AAQ3KA63</accession>
<keyword evidence="2" id="KW-1185">Reference proteome</keyword>
<name>A0AAQ3KA63_9LILI</name>
<protein>
    <submittedName>
        <fullName evidence="1">Uncharacterized protein</fullName>
    </submittedName>
</protein>
<sequence>MKEFKWMHALDHTSFAGIVFVKVATWMELKYSATVKVTVLSWNGGSKNLNP</sequence>
<dbReference type="EMBL" id="CP136893">
    <property type="protein sequence ID" value="WOL04750.1"/>
    <property type="molecule type" value="Genomic_DNA"/>
</dbReference>
<organism evidence="1 2">
    <name type="scientific">Canna indica</name>
    <name type="common">Indian-shot</name>
    <dbReference type="NCBI Taxonomy" id="4628"/>
    <lineage>
        <taxon>Eukaryota</taxon>
        <taxon>Viridiplantae</taxon>
        <taxon>Streptophyta</taxon>
        <taxon>Embryophyta</taxon>
        <taxon>Tracheophyta</taxon>
        <taxon>Spermatophyta</taxon>
        <taxon>Magnoliopsida</taxon>
        <taxon>Liliopsida</taxon>
        <taxon>Zingiberales</taxon>
        <taxon>Cannaceae</taxon>
        <taxon>Canna</taxon>
    </lineage>
</organism>
<gene>
    <name evidence="1" type="ORF">Cni_G13472</name>
</gene>
<dbReference type="AlphaFoldDB" id="A0AAQ3KA63"/>
<dbReference type="Proteomes" id="UP001327560">
    <property type="component" value="Chromosome 4"/>
</dbReference>
<reference evidence="1 2" key="1">
    <citation type="submission" date="2023-10" db="EMBL/GenBank/DDBJ databases">
        <title>Chromosome-scale genome assembly provides insights into flower coloration mechanisms of Canna indica.</title>
        <authorList>
            <person name="Li C."/>
        </authorList>
    </citation>
    <scope>NUCLEOTIDE SEQUENCE [LARGE SCALE GENOMIC DNA]</scope>
    <source>
        <tissue evidence="1">Flower</tissue>
    </source>
</reference>
<proteinExistence type="predicted"/>